<dbReference type="PROSITE" id="PS50157">
    <property type="entry name" value="ZINC_FINGER_C2H2_2"/>
    <property type="match status" value="1"/>
</dbReference>
<feature type="compositionally biased region" description="Polar residues" evidence="2">
    <location>
        <begin position="1146"/>
        <end position="1157"/>
    </location>
</feature>
<dbReference type="GO" id="GO:0008270">
    <property type="term" value="F:zinc ion binding"/>
    <property type="evidence" value="ECO:0007669"/>
    <property type="project" value="UniProtKB-KW"/>
</dbReference>
<feature type="compositionally biased region" description="Polar residues" evidence="2">
    <location>
        <begin position="173"/>
        <end position="182"/>
    </location>
</feature>
<dbReference type="InterPro" id="IPR013087">
    <property type="entry name" value="Znf_C2H2_type"/>
</dbReference>
<protein>
    <submittedName>
        <fullName evidence="4">C2H2-type domain-containing protein</fullName>
    </submittedName>
</protein>
<gene>
    <name evidence="4" type="primary">AVEN_148523_1</name>
    <name evidence="4" type="ORF">NPIL_190291</name>
</gene>
<proteinExistence type="predicted"/>
<feature type="region of interest" description="Disordered" evidence="2">
    <location>
        <begin position="23"/>
        <end position="48"/>
    </location>
</feature>
<feature type="region of interest" description="Disordered" evidence="2">
    <location>
        <begin position="1137"/>
        <end position="1157"/>
    </location>
</feature>
<feature type="non-terminal residue" evidence="4">
    <location>
        <position position="1"/>
    </location>
</feature>
<accession>A0A8X6T5U0</accession>
<feature type="region of interest" description="Disordered" evidence="2">
    <location>
        <begin position="246"/>
        <end position="299"/>
    </location>
</feature>
<dbReference type="OrthoDB" id="6819250at2759"/>
<name>A0A8X6T5U0_NEPPI</name>
<evidence type="ECO:0000259" key="3">
    <source>
        <dbReference type="PROSITE" id="PS50157"/>
    </source>
</evidence>
<evidence type="ECO:0000313" key="5">
    <source>
        <dbReference type="Proteomes" id="UP000887013"/>
    </source>
</evidence>
<dbReference type="PROSITE" id="PS00028">
    <property type="entry name" value="ZINC_FINGER_C2H2_1"/>
    <property type="match status" value="1"/>
</dbReference>
<dbReference type="Proteomes" id="UP000887013">
    <property type="component" value="Unassembled WGS sequence"/>
</dbReference>
<reference evidence="4" key="1">
    <citation type="submission" date="2020-08" db="EMBL/GenBank/DDBJ databases">
        <title>Multicomponent nature underlies the extraordinary mechanical properties of spider dragline silk.</title>
        <authorList>
            <person name="Kono N."/>
            <person name="Nakamura H."/>
            <person name="Mori M."/>
            <person name="Yoshida Y."/>
            <person name="Ohtoshi R."/>
            <person name="Malay A.D."/>
            <person name="Moran D.A.P."/>
            <person name="Tomita M."/>
            <person name="Numata K."/>
            <person name="Arakawa K."/>
        </authorList>
    </citation>
    <scope>NUCLEOTIDE SEQUENCE</scope>
</reference>
<dbReference type="SMART" id="SM00355">
    <property type="entry name" value="ZnF_C2H2"/>
    <property type="match status" value="7"/>
</dbReference>
<keyword evidence="5" id="KW-1185">Reference proteome</keyword>
<dbReference type="EMBL" id="BMAW01002972">
    <property type="protein sequence ID" value="GFS81328.1"/>
    <property type="molecule type" value="Genomic_DNA"/>
</dbReference>
<organism evidence="4 5">
    <name type="scientific">Nephila pilipes</name>
    <name type="common">Giant wood spider</name>
    <name type="synonym">Nephila maculata</name>
    <dbReference type="NCBI Taxonomy" id="299642"/>
    <lineage>
        <taxon>Eukaryota</taxon>
        <taxon>Metazoa</taxon>
        <taxon>Ecdysozoa</taxon>
        <taxon>Arthropoda</taxon>
        <taxon>Chelicerata</taxon>
        <taxon>Arachnida</taxon>
        <taxon>Araneae</taxon>
        <taxon>Araneomorphae</taxon>
        <taxon>Entelegynae</taxon>
        <taxon>Araneoidea</taxon>
        <taxon>Nephilidae</taxon>
        <taxon>Nephila</taxon>
    </lineage>
</organism>
<evidence type="ECO:0000256" key="2">
    <source>
        <dbReference type="SAM" id="MobiDB-lite"/>
    </source>
</evidence>
<feature type="compositionally biased region" description="Polar residues" evidence="2">
    <location>
        <begin position="246"/>
        <end position="273"/>
    </location>
</feature>
<evidence type="ECO:0000313" key="4">
    <source>
        <dbReference type="EMBL" id="GFS81328.1"/>
    </source>
</evidence>
<feature type="compositionally biased region" description="Polar residues" evidence="2">
    <location>
        <begin position="23"/>
        <end position="47"/>
    </location>
</feature>
<feature type="compositionally biased region" description="Low complexity" evidence="2">
    <location>
        <begin position="285"/>
        <end position="299"/>
    </location>
</feature>
<feature type="domain" description="C2H2-type" evidence="3">
    <location>
        <begin position="474"/>
        <end position="497"/>
    </location>
</feature>
<keyword evidence="1" id="KW-0863">Zinc-finger</keyword>
<sequence>IISIYQVFKAYCTELDPDYQVNMSSKSPKNLTPLGESSSQEPKSTTPIALRTRRCATQITFLKAAHLKECKICNSSFKSISKLRAHVLNHKPNTKRRKAIEAIDQILKETNPVQPTPTTTVSKKGAAPTKLFSRFAKVFPELFAEESTHEKRPLISSLTTTSPKPVKKDTGMPDSSSTPADLQLSSEISSCMNDLLESVVHSQVSKSILLPVISTLTELEDDLQLSSSSSSDSSITEILQTSTPLSAENTIQSVSTSPPKKNISQVQGSSGLLSINHELTKKDSPGNLPNSPNPNSRVDNDISILDIILSHSQESLDTDFVSLPTPPKTSSTNSVPSNIQIPASPNHFASAALEGQCLICSQALPTSDLLQHLYRHKPGPLRAKCLAGFRSSFPPHSLPKKINSSSPPPPISTIEMTFRTNFPELPVFQQDLNSSSSSDEEYLFNKLPSPPTGPPKVSPFKKALFSRIVKNGLYRCDYCEKSFITEAGANKHRLQIHHIPPHVTKARFMPDCSPEMCRVCFKGPAPYKSIAEHYKYKHNLEISTNSESSSSNTIVISSKDFVSTKKKHIRNILPIPSSSIQAVNTYNPKQMSPPEAKSTVPKSYSEAISTNIQGSSSNSIFNPVIKSNLLPKSQGTKNSQNLTIVSNLPKFKHQSPNLSSPDSPAIASSIQQSSHCHISLQKKQETRVFHNLKIVARPELGGLGPSKLISYPASRLSSISKASSSKPNPISVTAEVYHANSSQDPRLRSSPRKCSLCPFIAIKYCGLRLHYFKEHNLRKIPTAPQSASTIPPGTLSSEITSIRSKPATLPQVSSLHSYQSSNSSLSSANGKEIKSLSLANNSSTASPPSKKAPITAPRTSYPVIASSSSMEQFNSSVFSVLPSKNAVTSQHPVVTTQPPSPIVPFVSFDGSTLQYSFPISTRLKCPIEGCNASFGTKSWHTTNTSIKKHLHIFHKQKPSKINYHCSVCNSSIAKNPAKHSCLINNLILHPAVIEGDHWVCEICECFSASTKIAKKNHLDAHAREVITANSSQLIIPPNSKAKRKTFNKRIKDLSEGPAGNLPLAPPIADAIESENPPAIEIENITKIDLDNVSILASFAEPLDAIFEVDDLEEAQVAFEILLHDIISVMQNHFHLAPSNDSRKAPPSNSSTRVKSDSQNAQLIQRQYRWNRRKCVRNIVNPSSSFCQIEKNLLHSHFTETWAPPSDHHTFPDSSPPTLPPVLELLHSDAIASCLQSCENSAPGPDRLSYQHWKSIDPRCVIISKIFNICIKFKDVPSSWKHSTCILIPKKGDASSIHNWRPITLSNSIYKLFSKCLARRLQDGWDA</sequence>
<dbReference type="PANTHER" id="PTHR19446">
    <property type="entry name" value="REVERSE TRANSCRIPTASES"/>
    <property type="match status" value="1"/>
</dbReference>
<comment type="caution">
    <text evidence="4">The sequence shown here is derived from an EMBL/GenBank/DDBJ whole genome shotgun (WGS) entry which is preliminary data.</text>
</comment>
<feature type="region of interest" description="Disordered" evidence="2">
    <location>
        <begin position="150"/>
        <end position="182"/>
    </location>
</feature>
<evidence type="ECO:0000256" key="1">
    <source>
        <dbReference type="PROSITE-ProRule" id="PRU00042"/>
    </source>
</evidence>
<keyword evidence="1" id="KW-0479">Metal-binding</keyword>
<keyword evidence="1" id="KW-0862">Zinc</keyword>